<keyword evidence="3" id="KW-1005">Bacterial flagellum biogenesis</keyword>
<evidence type="ECO:0000256" key="2">
    <source>
        <dbReference type="ARBA" id="ARBA00022723"/>
    </source>
</evidence>
<evidence type="ECO:0000256" key="6">
    <source>
        <dbReference type="ARBA" id="ARBA00023125"/>
    </source>
</evidence>
<dbReference type="InterPro" id="IPR007944">
    <property type="entry name" value="FlhC"/>
</dbReference>
<gene>
    <name evidence="9" type="primary">flhC</name>
    <name evidence="9" type="ORF">PCE31107_03038</name>
</gene>
<dbReference type="Proteomes" id="UP000396788">
    <property type="component" value="Unassembled WGS sequence"/>
</dbReference>
<keyword evidence="9" id="KW-0282">Flagellum</keyword>
<reference evidence="9 10" key="1">
    <citation type="submission" date="2019-08" db="EMBL/GenBank/DDBJ databases">
        <authorList>
            <person name="Peeters C."/>
        </authorList>
    </citation>
    <scope>NUCLEOTIDE SEQUENCE [LARGE SCALE GENOMIC DNA]</scope>
    <source>
        <strain evidence="9 10">LMG 31107</strain>
    </source>
</reference>
<evidence type="ECO:0000256" key="8">
    <source>
        <dbReference type="ARBA" id="ARBA00023163"/>
    </source>
</evidence>
<dbReference type="GO" id="GO:0046872">
    <property type="term" value="F:metal ion binding"/>
    <property type="evidence" value="ECO:0007669"/>
    <property type="project" value="UniProtKB-KW"/>
</dbReference>
<dbReference type="GO" id="GO:0003677">
    <property type="term" value="F:DNA binding"/>
    <property type="evidence" value="ECO:0007669"/>
    <property type="project" value="UniProtKB-KW"/>
</dbReference>
<keyword evidence="5" id="KW-0805">Transcription regulation</keyword>
<keyword evidence="7" id="KW-0010">Activator</keyword>
<dbReference type="GO" id="GO:0044781">
    <property type="term" value="P:bacterial-type flagellum organization"/>
    <property type="evidence" value="ECO:0007669"/>
    <property type="project" value="UniProtKB-KW"/>
</dbReference>
<keyword evidence="9" id="KW-0966">Cell projection</keyword>
<dbReference type="GO" id="GO:0045893">
    <property type="term" value="P:positive regulation of DNA-templated transcription"/>
    <property type="evidence" value="ECO:0007669"/>
    <property type="project" value="InterPro"/>
</dbReference>
<name>A0A5E4W572_9BURK</name>
<dbReference type="RefSeq" id="WP_150609525.1">
    <property type="nucleotide sequence ID" value="NZ_CABPRY010000006.1"/>
</dbReference>
<evidence type="ECO:0000313" key="10">
    <source>
        <dbReference type="Proteomes" id="UP000396788"/>
    </source>
</evidence>
<proteinExistence type="predicted"/>
<evidence type="ECO:0000256" key="7">
    <source>
        <dbReference type="ARBA" id="ARBA00023159"/>
    </source>
</evidence>
<keyword evidence="8" id="KW-0804">Transcription</keyword>
<accession>A0A5E4W572</accession>
<evidence type="ECO:0000256" key="4">
    <source>
        <dbReference type="ARBA" id="ARBA00022833"/>
    </source>
</evidence>
<dbReference type="EMBL" id="CABPRY010000006">
    <property type="protein sequence ID" value="VVE18776.1"/>
    <property type="molecule type" value="Genomic_DNA"/>
</dbReference>
<keyword evidence="4" id="KW-0862">Zinc</keyword>
<dbReference type="AlphaFoldDB" id="A0A5E4W572"/>
<keyword evidence="1" id="KW-0963">Cytoplasm</keyword>
<evidence type="ECO:0000313" key="9">
    <source>
        <dbReference type="EMBL" id="VVE18776.1"/>
    </source>
</evidence>
<dbReference type="SUPFAM" id="SSF160930">
    <property type="entry name" value="FlhC-like"/>
    <property type="match status" value="1"/>
</dbReference>
<evidence type="ECO:0000256" key="5">
    <source>
        <dbReference type="ARBA" id="ARBA00023015"/>
    </source>
</evidence>
<keyword evidence="2" id="KW-0479">Metal-binding</keyword>
<dbReference type="Pfam" id="PF05280">
    <property type="entry name" value="FlhC"/>
    <property type="match status" value="1"/>
</dbReference>
<dbReference type="GO" id="GO:1902208">
    <property type="term" value="P:regulation of bacterial-type flagellum assembly"/>
    <property type="evidence" value="ECO:0007669"/>
    <property type="project" value="InterPro"/>
</dbReference>
<keyword evidence="6" id="KW-0238">DNA-binding</keyword>
<evidence type="ECO:0000256" key="3">
    <source>
        <dbReference type="ARBA" id="ARBA00022795"/>
    </source>
</evidence>
<sequence length="188" mass="21196">MLTAGSAPTLNERIARVLILSGTRRPVVRSISRVPDPKIDQMYSQEIGRNSSSGQLPSSLEWFTKTHRIQMHGAFLLLAYHRIHKSLRGTSSQGIMPDSVPRVAFTRTLTWYHEMCGGKDKAVISSQRLYTLIRTFADAQSISQRGNEAAEIKLHRCATCKLPLIIPRHYTEYHCSAHKPKGRRASKT</sequence>
<organism evidence="9 10">
    <name type="scientific">Pandoraea cepalis</name>
    <dbReference type="NCBI Taxonomy" id="2508294"/>
    <lineage>
        <taxon>Bacteria</taxon>
        <taxon>Pseudomonadati</taxon>
        <taxon>Pseudomonadota</taxon>
        <taxon>Betaproteobacteria</taxon>
        <taxon>Burkholderiales</taxon>
        <taxon>Burkholderiaceae</taxon>
        <taxon>Pandoraea</taxon>
    </lineage>
</organism>
<keyword evidence="9" id="KW-0969">Cilium</keyword>
<evidence type="ECO:0000256" key="1">
    <source>
        <dbReference type="ARBA" id="ARBA00022490"/>
    </source>
</evidence>
<protein>
    <submittedName>
        <fullName evidence="9">Flagellar transcriptional regulator FlhC</fullName>
    </submittedName>
</protein>